<evidence type="ECO:0000313" key="6">
    <source>
        <dbReference type="EMBL" id="CAQ44956.1"/>
    </source>
</evidence>
<dbReference type="PATRIC" id="fig|522373.3.peg.1355"/>
<dbReference type="GO" id="GO:0030170">
    <property type="term" value="F:pyridoxal phosphate binding"/>
    <property type="evidence" value="ECO:0007669"/>
    <property type="project" value="TreeGrafter"/>
</dbReference>
<evidence type="ECO:0000256" key="5">
    <source>
        <dbReference type="RuleBase" id="RU004508"/>
    </source>
</evidence>
<dbReference type="GO" id="GO:0000271">
    <property type="term" value="P:polysaccharide biosynthetic process"/>
    <property type="evidence" value="ECO:0007669"/>
    <property type="project" value="TreeGrafter"/>
</dbReference>
<dbReference type="PANTHER" id="PTHR30244">
    <property type="entry name" value="TRANSAMINASE"/>
    <property type="match status" value="1"/>
</dbReference>
<dbReference type="InterPro" id="IPR015422">
    <property type="entry name" value="PyrdxlP-dep_Trfase_small"/>
</dbReference>
<dbReference type="InterPro" id="IPR015421">
    <property type="entry name" value="PyrdxlP-dep_Trfase_major"/>
</dbReference>
<dbReference type="RefSeq" id="WP_012479557.1">
    <property type="nucleotide sequence ID" value="NC_010943.1"/>
</dbReference>
<dbReference type="AlphaFoldDB" id="B2FUF0"/>
<feature type="active site" description="Proton acceptor" evidence="3">
    <location>
        <position position="175"/>
    </location>
</feature>
<name>B2FUF0_STRMK</name>
<dbReference type="GO" id="GO:0008483">
    <property type="term" value="F:transaminase activity"/>
    <property type="evidence" value="ECO:0007669"/>
    <property type="project" value="TreeGrafter"/>
</dbReference>
<evidence type="ECO:0000256" key="4">
    <source>
        <dbReference type="PIRSR" id="PIRSR000390-2"/>
    </source>
</evidence>
<organism evidence="6 7">
    <name type="scientific">Stenotrophomonas maltophilia (strain K279a)</name>
    <dbReference type="NCBI Taxonomy" id="522373"/>
    <lineage>
        <taxon>Bacteria</taxon>
        <taxon>Pseudomonadati</taxon>
        <taxon>Pseudomonadota</taxon>
        <taxon>Gammaproteobacteria</taxon>
        <taxon>Lysobacterales</taxon>
        <taxon>Lysobacteraceae</taxon>
        <taxon>Stenotrophomonas</taxon>
        <taxon>Stenotrophomonas maltophilia group</taxon>
    </lineage>
</organism>
<sequence length="400" mass="43423">MSLFARELPPTAGLPIQASDFLPGGGHLREVLASQLGTPPLQLTCSGTHALLIALRTLRKRAPRRDTVIMPAYTCPLVPIAVHSLGLRVQLCDTRRGHFDFDPGQLRRLADARTLAILPTHLGGRIADVELACEVARGAGAWVIEDAAQALGARVGNSSVGLRGDIGFFSLAAGKGLSLHEGGLLVSRDDELRAGLAEHAVQHVRSSLRWELLRSVQLIGLAACYRPSLLSLVYGNPLRSALQRDDLEGAVGDIFPLDIPQHRVSHWRQNIGARAARRLPAFLQAGRLRVLQLRVQLAQLPAVEVVDGLAGSGGTWPLLMLLLPSQRARDAVLKDLWPRGLGASRMFIHALPDYTYLRGIVPQDDMPNARDFAARMLTLGNSAWQTREDTAEILQVLARA</sequence>
<dbReference type="InterPro" id="IPR015424">
    <property type="entry name" value="PyrdxlP-dep_Trfase"/>
</dbReference>
<dbReference type="EMBL" id="AM743169">
    <property type="protein sequence ID" value="CAQ44956.1"/>
    <property type="molecule type" value="Genomic_DNA"/>
</dbReference>
<dbReference type="PANTHER" id="PTHR30244:SF34">
    <property type="entry name" value="DTDP-4-AMINO-4,6-DIDEOXYGALACTOSE TRANSAMINASE"/>
    <property type="match status" value="1"/>
</dbReference>
<gene>
    <name evidence="6" type="ordered locus">Smlt1417</name>
</gene>
<dbReference type="Pfam" id="PF01041">
    <property type="entry name" value="DegT_DnrJ_EryC1"/>
    <property type="match status" value="1"/>
</dbReference>
<keyword evidence="1 4" id="KW-0663">Pyridoxal phosphate</keyword>
<comment type="similarity">
    <text evidence="2 5">Belongs to the DegT/DnrJ/EryC1 family.</text>
</comment>
<dbReference type="EnsemblBacteria" id="CAQ44956">
    <property type="protein sequence ID" value="CAQ44956"/>
    <property type="gene ID" value="Smlt1417"/>
</dbReference>
<dbReference type="Gene3D" id="3.90.1150.10">
    <property type="entry name" value="Aspartate Aminotransferase, domain 1"/>
    <property type="match status" value="1"/>
</dbReference>
<evidence type="ECO:0000313" key="7">
    <source>
        <dbReference type="Proteomes" id="UP000008840"/>
    </source>
</evidence>
<dbReference type="KEGG" id="sml:Smlt1417"/>
<dbReference type="PIRSF" id="PIRSF000390">
    <property type="entry name" value="PLP_StrS"/>
    <property type="match status" value="1"/>
</dbReference>
<dbReference type="SUPFAM" id="SSF53383">
    <property type="entry name" value="PLP-dependent transferases"/>
    <property type="match status" value="1"/>
</dbReference>
<evidence type="ECO:0000256" key="1">
    <source>
        <dbReference type="ARBA" id="ARBA00022898"/>
    </source>
</evidence>
<accession>B2FUF0</accession>
<protein>
    <submittedName>
        <fullName evidence="6">Nucleotide sugar transaminase</fullName>
    </submittedName>
</protein>
<keyword evidence="7" id="KW-1185">Reference proteome</keyword>
<reference evidence="6 7" key="1">
    <citation type="journal article" date="2008" name="Genome Biol.">
        <title>The complete genome, comparative and functional analysis of Stenotrophomonas maltophilia reveals an organism heavily shielded by drug resistance determinants.</title>
        <authorList>
            <person name="Crossman L.C."/>
            <person name="Gould V.C."/>
            <person name="Dow J.M."/>
            <person name="Vernikos G.S."/>
            <person name="Okazaki A."/>
            <person name="Sebaihia M."/>
            <person name="Saunders D."/>
            <person name="Arrowsmith C."/>
            <person name="Carver T."/>
            <person name="Peters N."/>
            <person name="Adlem E."/>
            <person name="Kerhornou A."/>
            <person name="Lord A."/>
            <person name="Murphy L."/>
            <person name="Seeger K."/>
            <person name="Squares R."/>
            <person name="Rutter S."/>
            <person name="Quail M.A."/>
            <person name="Rajandream M.A."/>
            <person name="Harris D."/>
            <person name="Churcher C."/>
            <person name="Bentley S.D."/>
            <person name="Parkhill J."/>
            <person name="Thomson N.R."/>
            <person name="Avison M.B."/>
        </authorList>
    </citation>
    <scope>NUCLEOTIDE SEQUENCE [LARGE SCALE GENOMIC DNA]</scope>
    <source>
        <strain evidence="6 7">K279a</strain>
    </source>
</reference>
<dbReference type="InterPro" id="IPR000653">
    <property type="entry name" value="DegT/StrS_aminotransferase"/>
</dbReference>
<dbReference type="eggNOG" id="COG0399">
    <property type="taxonomic scope" value="Bacteria"/>
</dbReference>
<proteinExistence type="inferred from homology"/>
<dbReference type="Gene3D" id="3.40.640.10">
    <property type="entry name" value="Type I PLP-dependent aspartate aminotransferase-like (Major domain)"/>
    <property type="match status" value="1"/>
</dbReference>
<dbReference type="HOGENOM" id="CLU_036177_0_0_6"/>
<feature type="modified residue" description="N6-(pyridoxal phosphate)lysine" evidence="4">
    <location>
        <position position="175"/>
    </location>
</feature>
<evidence type="ECO:0000256" key="3">
    <source>
        <dbReference type="PIRSR" id="PIRSR000390-1"/>
    </source>
</evidence>
<evidence type="ECO:0000256" key="2">
    <source>
        <dbReference type="ARBA" id="ARBA00037999"/>
    </source>
</evidence>
<dbReference type="Proteomes" id="UP000008840">
    <property type="component" value="Chromosome"/>
</dbReference>